<keyword evidence="2" id="KW-1185">Reference proteome</keyword>
<comment type="caution">
    <text evidence="1">The sequence shown here is derived from an EMBL/GenBank/DDBJ whole genome shotgun (WGS) entry which is preliminary data.</text>
</comment>
<dbReference type="EMBL" id="CM042050">
    <property type="protein sequence ID" value="KAI3736401.1"/>
    <property type="molecule type" value="Genomic_DNA"/>
</dbReference>
<dbReference type="Proteomes" id="UP001055879">
    <property type="component" value="Linkage Group LG04"/>
</dbReference>
<evidence type="ECO:0000313" key="1">
    <source>
        <dbReference type="EMBL" id="KAI3736401.1"/>
    </source>
</evidence>
<accession>A0ACB9CQA1</accession>
<reference evidence="1 2" key="2">
    <citation type="journal article" date="2022" name="Mol. Ecol. Resour.">
        <title>The genomes of chicory, endive, great burdock and yacon provide insights into Asteraceae paleo-polyploidization history and plant inulin production.</title>
        <authorList>
            <person name="Fan W."/>
            <person name="Wang S."/>
            <person name="Wang H."/>
            <person name="Wang A."/>
            <person name="Jiang F."/>
            <person name="Liu H."/>
            <person name="Zhao H."/>
            <person name="Xu D."/>
            <person name="Zhang Y."/>
        </authorList>
    </citation>
    <scope>NUCLEOTIDE SEQUENCE [LARGE SCALE GENOMIC DNA]</scope>
    <source>
        <strain evidence="2">cv. Niubang</strain>
    </source>
</reference>
<evidence type="ECO:0000313" key="2">
    <source>
        <dbReference type="Proteomes" id="UP001055879"/>
    </source>
</evidence>
<protein>
    <submittedName>
        <fullName evidence="1">Uncharacterized protein</fullName>
    </submittedName>
</protein>
<sequence length="109" mass="11709">MDQLKSEELGSLVAIFDVVFGTVDPKESLVNKNLGSLTTWRNEPRYTLGDSALAIVPWAQSPAGVCPRYILSDSALAQSPGTIAVGPRVFGRFRLEDSTGLQKSSLGEI</sequence>
<reference evidence="2" key="1">
    <citation type="journal article" date="2022" name="Mol. Ecol. Resour.">
        <title>The genomes of chicory, endive, great burdock and yacon provide insights into Asteraceae palaeo-polyploidization history and plant inulin production.</title>
        <authorList>
            <person name="Fan W."/>
            <person name="Wang S."/>
            <person name="Wang H."/>
            <person name="Wang A."/>
            <person name="Jiang F."/>
            <person name="Liu H."/>
            <person name="Zhao H."/>
            <person name="Xu D."/>
            <person name="Zhang Y."/>
        </authorList>
    </citation>
    <scope>NUCLEOTIDE SEQUENCE [LARGE SCALE GENOMIC DNA]</scope>
    <source>
        <strain evidence="2">cv. Niubang</strain>
    </source>
</reference>
<name>A0ACB9CQA1_ARCLA</name>
<organism evidence="1 2">
    <name type="scientific">Arctium lappa</name>
    <name type="common">Greater burdock</name>
    <name type="synonym">Lappa major</name>
    <dbReference type="NCBI Taxonomy" id="4217"/>
    <lineage>
        <taxon>Eukaryota</taxon>
        <taxon>Viridiplantae</taxon>
        <taxon>Streptophyta</taxon>
        <taxon>Embryophyta</taxon>
        <taxon>Tracheophyta</taxon>
        <taxon>Spermatophyta</taxon>
        <taxon>Magnoliopsida</taxon>
        <taxon>eudicotyledons</taxon>
        <taxon>Gunneridae</taxon>
        <taxon>Pentapetalae</taxon>
        <taxon>asterids</taxon>
        <taxon>campanulids</taxon>
        <taxon>Asterales</taxon>
        <taxon>Asteraceae</taxon>
        <taxon>Carduoideae</taxon>
        <taxon>Cardueae</taxon>
        <taxon>Arctiinae</taxon>
        <taxon>Arctium</taxon>
    </lineage>
</organism>
<gene>
    <name evidence="1" type="ORF">L6452_15940</name>
</gene>
<proteinExistence type="predicted"/>